<evidence type="ECO:0000259" key="8">
    <source>
        <dbReference type="PROSITE" id="PS51459"/>
    </source>
</evidence>
<organism evidence="9 10">
    <name type="scientific">Terrabacter ginsenosidimutans</name>
    <dbReference type="NCBI Taxonomy" id="490575"/>
    <lineage>
        <taxon>Bacteria</taxon>
        <taxon>Bacillati</taxon>
        <taxon>Actinomycetota</taxon>
        <taxon>Actinomycetes</taxon>
        <taxon>Micrococcales</taxon>
        <taxon>Intrasporangiaceae</taxon>
        <taxon>Terrabacter</taxon>
    </lineage>
</organism>
<comment type="catalytic activity">
    <reaction evidence="7">
        <text>L-tyrosyl-[protein] + ATP = O-(5'-adenylyl)-L-tyrosyl-[protein] + diphosphate</text>
        <dbReference type="Rhea" id="RHEA:54288"/>
        <dbReference type="Rhea" id="RHEA-COMP:10136"/>
        <dbReference type="Rhea" id="RHEA-COMP:13846"/>
        <dbReference type="ChEBI" id="CHEBI:30616"/>
        <dbReference type="ChEBI" id="CHEBI:33019"/>
        <dbReference type="ChEBI" id="CHEBI:46858"/>
        <dbReference type="ChEBI" id="CHEBI:83624"/>
        <dbReference type="EC" id="2.7.7.108"/>
    </reaction>
</comment>
<evidence type="ECO:0000256" key="1">
    <source>
        <dbReference type="ARBA" id="ARBA00022679"/>
    </source>
</evidence>
<evidence type="ECO:0000256" key="2">
    <source>
        <dbReference type="ARBA" id="ARBA00022695"/>
    </source>
</evidence>
<dbReference type="InterPro" id="IPR036597">
    <property type="entry name" value="Fido-like_dom_sf"/>
</dbReference>
<evidence type="ECO:0000256" key="3">
    <source>
        <dbReference type="ARBA" id="ARBA00022741"/>
    </source>
</evidence>
<dbReference type="Pfam" id="PF02661">
    <property type="entry name" value="Fic"/>
    <property type="match status" value="1"/>
</dbReference>
<name>A0ABP7EPP9_9MICO</name>
<protein>
    <recommendedName>
        <fullName evidence="5">protein adenylyltransferase</fullName>
        <ecNumber evidence="5">2.7.7.108</ecNumber>
    </recommendedName>
</protein>
<evidence type="ECO:0000256" key="5">
    <source>
        <dbReference type="ARBA" id="ARBA00034531"/>
    </source>
</evidence>
<dbReference type="SUPFAM" id="SSF140931">
    <property type="entry name" value="Fic-like"/>
    <property type="match status" value="1"/>
</dbReference>
<dbReference type="PANTHER" id="PTHR39560">
    <property type="entry name" value="PROTEIN ADENYLYLTRANSFERASE FIC-RELATED"/>
    <property type="match status" value="1"/>
</dbReference>
<dbReference type="Gene3D" id="1.10.3290.10">
    <property type="entry name" value="Fido-like domain"/>
    <property type="match status" value="1"/>
</dbReference>
<dbReference type="Proteomes" id="UP001501468">
    <property type="component" value="Unassembled WGS sequence"/>
</dbReference>
<dbReference type="EC" id="2.7.7.108" evidence="5"/>
<evidence type="ECO:0000256" key="6">
    <source>
        <dbReference type="ARBA" id="ARBA00047939"/>
    </source>
</evidence>
<proteinExistence type="predicted"/>
<feature type="domain" description="Fido" evidence="8">
    <location>
        <begin position="58"/>
        <end position="199"/>
    </location>
</feature>
<keyword evidence="4" id="KW-0067">ATP-binding</keyword>
<sequence>MSLSPVEDDDPYLIPGTNVLRNLLGITDREELNQAEADLATLSNRRAVRYLKGVIGSFQPKHHLEVHRLLFDRVYDWAGQVRVVYLSKDTSEFLSGPPLIGLQYQYEQIEADNRLHADEPRDQVLDALTQHYSELNYVHPFREGNGRTQRLIIDALAERCGYQIGWEAVLPNENNRVCIIAMNGGGTGEMRDMLGRILTW</sequence>
<keyword evidence="3" id="KW-0547">Nucleotide-binding</keyword>
<gene>
    <name evidence="9" type="ORF">GCM10022399_41980</name>
</gene>
<dbReference type="PROSITE" id="PS51459">
    <property type="entry name" value="FIDO"/>
    <property type="match status" value="1"/>
</dbReference>
<evidence type="ECO:0000256" key="7">
    <source>
        <dbReference type="ARBA" id="ARBA00048696"/>
    </source>
</evidence>
<keyword evidence="2" id="KW-0548">Nucleotidyltransferase</keyword>
<keyword evidence="10" id="KW-1185">Reference proteome</keyword>
<dbReference type="PANTHER" id="PTHR39560:SF1">
    <property type="entry name" value="PROTEIN ADENYLYLTRANSFERASE FIC-RELATED"/>
    <property type="match status" value="1"/>
</dbReference>
<reference evidence="10" key="1">
    <citation type="journal article" date="2019" name="Int. J. Syst. Evol. Microbiol.">
        <title>The Global Catalogue of Microorganisms (GCM) 10K type strain sequencing project: providing services to taxonomists for standard genome sequencing and annotation.</title>
        <authorList>
            <consortium name="The Broad Institute Genomics Platform"/>
            <consortium name="The Broad Institute Genome Sequencing Center for Infectious Disease"/>
            <person name="Wu L."/>
            <person name="Ma J."/>
        </authorList>
    </citation>
    <scope>NUCLEOTIDE SEQUENCE [LARGE SCALE GENOMIC DNA]</scope>
    <source>
        <strain evidence="10">JCM 17125</strain>
    </source>
</reference>
<evidence type="ECO:0000313" key="10">
    <source>
        <dbReference type="Proteomes" id="UP001501468"/>
    </source>
</evidence>
<dbReference type="InterPro" id="IPR003812">
    <property type="entry name" value="Fido"/>
</dbReference>
<evidence type="ECO:0000313" key="9">
    <source>
        <dbReference type="EMBL" id="GAA3721183.1"/>
    </source>
</evidence>
<dbReference type="RefSeq" id="WP_344951594.1">
    <property type="nucleotide sequence ID" value="NZ_BAABDC010000012.1"/>
</dbReference>
<evidence type="ECO:0000256" key="4">
    <source>
        <dbReference type="ARBA" id="ARBA00022840"/>
    </source>
</evidence>
<keyword evidence="1" id="KW-0808">Transferase</keyword>
<dbReference type="EMBL" id="BAABDC010000012">
    <property type="protein sequence ID" value="GAA3721183.1"/>
    <property type="molecule type" value="Genomic_DNA"/>
</dbReference>
<comment type="caution">
    <text evidence="9">The sequence shown here is derived from an EMBL/GenBank/DDBJ whole genome shotgun (WGS) entry which is preliminary data.</text>
</comment>
<accession>A0ABP7EPP9</accession>
<comment type="catalytic activity">
    <reaction evidence="6">
        <text>L-threonyl-[protein] + ATP = 3-O-(5'-adenylyl)-L-threonyl-[protein] + diphosphate</text>
        <dbReference type="Rhea" id="RHEA:54292"/>
        <dbReference type="Rhea" id="RHEA-COMP:11060"/>
        <dbReference type="Rhea" id="RHEA-COMP:13847"/>
        <dbReference type="ChEBI" id="CHEBI:30013"/>
        <dbReference type="ChEBI" id="CHEBI:30616"/>
        <dbReference type="ChEBI" id="CHEBI:33019"/>
        <dbReference type="ChEBI" id="CHEBI:138113"/>
        <dbReference type="EC" id="2.7.7.108"/>
    </reaction>
</comment>